<protein>
    <submittedName>
        <fullName evidence="2">Alpha/beta hydrolase fold protein</fullName>
    </submittedName>
</protein>
<sequence>MAITEREITTRDGARIAYEVNGDGPPVLALHGVLVGTSNWIHQMLRLPRFRWIAPALRGHGGSAPAGDQPSIEQAAFDAVAVLNAEGIDRAVVVGNSLGATVGLALALLRPQRVQALILVEPVLPALLPEGGGDRLGVAARQARVHLAEGRIDDALDLFLTPRIGSDWRHKAGRRRLAEWRHNVRSTPAWFDAVDAFDPGPGPLAALDLPTLLLYGAQTQPVYREMTQAVAEAVPVAEMIEVPDAGHGAPADNPEAFNELLIDFLNRIGIQPS</sequence>
<dbReference type="SUPFAM" id="SSF53474">
    <property type="entry name" value="alpha/beta-Hydrolases"/>
    <property type="match status" value="1"/>
</dbReference>
<dbReference type="Proteomes" id="UP000004221">
    <property type="component" value="Unassembled WGS sequence"/>
</dbReference>
<dbReference type="InterPro" id="IPR050266">
    <property type="entry name" value="AB_hydrolase_sf"/>
</dbReference>
<dbReference type="AlphaFoldDB" id="I4EIP7"/>
<evidence type="ECO:0000313" key="2">
    <source>
        <dbReference type="EMBL" id="CCF84559.1"/>
    </source>
</evidence>
<organism evidence="2 3">
    <name type="scientific">Nitrolancea hollandica Lb</name>
    <dbReference type="NCBI Taxonomy" id="1129897"/>
    <lineage>
        <taxon>Bacteria</taxon>
        <taxon>Pseudomonadati</taxon>
        <taxon>Thermomicrobiota</taxon>
        <taxon>Thermomicrobia</taxon>
        <taxon>Sphaerobacterales</taxon>
        <taxon>Sphaerobacterineae</taxon>
        <taxon>Sphaerobacteraceae</taxon>
        <taxon>Nitrolancea</taxon>
    </lineage>
</organism>
<dbReference type="GO" id="GO:0016787">
    <property type="term" value="F:hydrolase activity"/>
    <property type="evidence" value="ECO:0007669"/>
    <property type="project" value="UniProtKB-KW"/>
</dbReference>
<dbReference type="EMBL" id="CAGS01000288">
    <property type="protein sequence ID" value="CCF84559.1"/>
    <property type="molecule type" value="Genomic_DNA"/>
</dbReference>
<dbReference type="Pfam" id="PF12697">
    <property type="entry name" value="Abhydrolase_6"/>
    <property type="match status" value="1"/>
</dbReference>
<evidence type="ECO:0000313" key="3">
    <source>
        <dbReference type="Proteomes" id="UP000004221"/>
    </source>
</evidence>
<proteinExistence type="predicted"/>
<dbReference type="InterPro" id="IPR000073">
    <property type="entry name" value="AB_hydrolase_1"/>
</dbReference>
<accession>I4EIP7</accession>
<dbReference type="PANTHER" id="PTHR43798">
    <property type="entry name" value="MONOACYLGLYCEROL LIPASE"/>
    <property type="match status" value="1"/>
</dbReference>
<dbReference type="PRINTS" id="PR00412">
    <property type="entry name" value="EPOXHYDRLASE"/>
</dbReference>
<keyword evidence="2" id="KW-0378">Hydrolase</keyword>
<name>I4EIP7_9BACT</name>
<feature type="domain" description="AB hydrolase-1" evidence="1">
    <location>
        <begin position="27"/>
        <end position="259"/>
    </location>
</feature>
<dbReference type="PRINTS" id="PR00111">
    <property type="entry name" value="ABHYDROLASE"/>
</dbReference>
<dbReference type="OrthoDB" id="9805423at2"/>
<comment type="caution">
    <text evidence="2">The sequence shown here is derived from an EMBL/GenBank/DDBJ whole genome shotgun (WGS) entry which is preliminary data.</text>
</comment>
<reference evidence="2 3" key="1">
    <citation type="journal article" date="2012" name="ISME J.">
        <title>Nitrification expanded: discovery, physiology and genomics of a nitrite-oxidizing bacterium from the phylum Chloroflexi.</title>
        <authorList>
            <person name="Sorokin D.Y."/>
            <person name="Lucker S."/>
            <person name="Vejmelkova D."/>
            <person name="Kostrikina N.A."/>
            <person name="Kleerebezem R."/>
            <person name="Rijpstra W.I."/>
            <person name="Damste J.S."/>
            <person name="Le Paslier D."/>
            <person name="Muyzer G."/>
            <person name="Wagner M."/>
            <person name="van Loosdrecht M.C."/>
            <person name="Daims H."/>
        </authorList>
    </citation>
    <scope>NUCLEOTIDE SEQUENCE [LARGE SCALE GENOMIC DNA]</scope>
    <source>
        <strain evidence="3">none</strain>
    </source>
</reference>
<evidence type="ECO:0000259" key="1">
    <source>
        <dbReference type="Pfam" id="PF12697"/>
    </source>
</evidence>
<dbReference type="RefSeq" id="WP_008478799.1">
    <property type="nucleotide sequence ID" value="NZ_CAGS01000288.1"/>
</dbReference>
<keyword evidence="3" id="KW-1185">Reference proteome</keyword>
<dbReference type="Gene3D" id="3.40.50.1820">
    <property type="entry name" value="alpha/beta hydrolase"/>
    <property type="match status" value="1"/>
</dbReference>
<gene>
    <name evidence="2" type="ORF">NITHO_3580015</name>
</gene>
<dbReference type="InterPro" id="IPR029058">
    <property type="entry name" value="AB_hydrolase_fold"/>
</dbReference>
<dbReference type="InterPro" id="IPR000639">
    <property type="entry name" value="Epox_hydrolase-like"/>
</dbReference>